<evidence type="ECO:0000256" key="1">
    <source>
        <dbReference type="SAM" id="MobiDB-lite"/>
    </source>
</evidence>
<accession>A0A9P8L102</accession>
<comment type="caution">
    <text evidence="2">The sequence shown here is derived from an EMBL/GenBank/DDBJ whole genome shotgun (WGS) entry which is preliminary data.</text>
</comment>
<evidence type="ECO:0000313" key="3">
    <source>
        <dbReference type="Proteomes" id="UP000698800"/>
    </source>
</evidence>
<gene>
    <name evidence="2" type="ORF">FGG08_000672</name>
</gene>
<feature type="compositionally biased region" description="Pro residues" evidence="1">
    <location>
        <begin position="152"/>
        <end position="161"/>
    </location>
</feature>
<feature type="region of interest" description="Disordered" evidence="1">
    <location>
        <begin position="146"/>
        <end position="168"/>
    </location>
</feature>
<evidence type="ECO:0000313" key="2">
    <source>
        <dbReference type="EMBL" id="KAH0545218.1"/>
    </source>
</evidence>
<proteinExistence type="predicted"/>
<keyword evidence="3" id="KW-1185">Reference proteome</keyword>
<feature type="region of interest" description="Disordered" evidence="1">
    <location>
        <begin position="1"/>
        <end position="53"/>
    </location>
</feature>
<sequence length="181" mass="19396">MTTNATVNEQTNTGKQRDGSSVADNDDNNDDDDNDDNDDNDDGMTKTAMDGALPAGCGGRLTKGCADASPHYQRTSALVQVQTRSCQGVGRVACELPASCLRAARELLVRSLALSGNWVQGLSFVTSCLFSRARLFSILHAEKNPDRHALSPPSPSNPPTPIQINPQQDDTTCFSVQVLFL</sequence>
<protein>
    <submittedName>
        <fullName evidence="2">Uncharacterized protein</fullName>
    </submittedName>
</protein>
<name>A0A9P8L102_9PEZI</name>
<dbReference type="AlphaFoldDB" id="A0A9P8L102"/>
<feature type="compositionally biased region" description="Polar residues" evidence="1">
    <location>
        <begin position="1"/>
        <end position="14"/>
    </location>
</feature>
<organism evidence="2 3">
    <name type="scientific">Glutinoglossum americanum</name>
    <dbReference type="NCBI Taxonomy" id="1670608"/>
    <lineage>
        <taxon>Eukaryota</taxon>
        <taxon>Fungi</taxon>
        <taxon>Dikarya</taxon>
        <taxon>Ascomycota</taxon>
        <taxon>Pezizomycotina</taxon>
        <taxon>Geoglossomycetes</taxon>
        <taxon>Geoglossales</taxon>
        <taxon>Geoglossaceae</taxon>
        <taxon>Glutinoglossum</taxon>
    </lineage>
</organism>
<dbReference type="EMBL" id="JAGHQL010000008">
    <property type="protein sequence ID" value="KAH0545218.1"/>
    <property type="molecule type" value="Genomic_DNA"/>
</dbReference>
<feature type="compositionally biased region" description="Acidic residues" evidence="1">
    <location>
        <begin position="24"/>
        <end position="42"/>
    </location>
</feature>
<reference evidence="2" key="1">
    <citation type="submission" date="2021-03" db="EMBL/GenBank/DDBJ databases">
        <title>Comparative genomics and phylogenomic investigation of the class Geoglossomycetes provide insights into ecological specialization and systematics.</title>
        <authorList>
            <person name="Melie T."/>
            <person name="Pirro S."/>
            <person name="Miller A.N."/>
            <person name="Quandt A."/>
        </authorList>
    </citation>
    <scope>NUCLEOTIDE SEQUENCE</scope>
    <source>
        <strain evidence="2">GBOQ0MN5Z8</strain>
    </source>
</reference>
<dbReference type="Proteomes" id="UP000698800">
    <property type="component" value="Unassembled WGS sequence"/>
</dbReference>